<comment type="caution">
    <text evidence="6">The sequence shown here is derived from an EMBL/GenBank/DDBJ whole genome shotgun (WGS) entry which is preliminary data.</text>
</comment>
<dbReference type="SUPFAM" id="SSF88713">
    <property type="entry name" value="Glycoside hydrolase/deacetylase"/>
    <property type="match status" value="1"/>
</dbReference>
<dbReference type="SMART" id="SM00872">
    <property type="entry name" value="Alpha-mann_mid"/>
    <property type="match status" value="1"/>
</dbReference>
<dbReference type="PANTHER" id="PTHR46017:SF1">
    <property type="entry name" value="ALPHA-MANNOSIDASE 2C1"/>
    <property type="match status" value="1"/>
</dbReference>
<evidence type="ECO:0000256" key="4">
    <source>
        <dbReference type="ARBA" id="ARBA00023295"/>
    </source>
</evidence>
<dbReference type="EMBL" id="JBIRWE010000001">
    <property type="protein sequence ID" value="MFI1962554.1"/>
    <property type="molecule type" value="Genomic_DNA"/>
</dbReference>
<dbReference type="Gene3D" id="3.20.110.10">
    <property type="entry name" value="Glycoside hydrolase 38, N terminal domain"/>
    <property type="match status" value="1"/>
</dbReference>
<dbReference type="InterPro" id="IPR027291">
    <property type="entry name" value="Glyco_hydro_38_N_sf"/>
</dbReference>
<proteinExistence type="inferred from homology"/>
<dbReference type="RefSeq" id="WP_055473248.1">
    <property type="nucleotide sequence ID" value="NZ_JBIRWE010000001.1"/>
</dbReference>
<keyword evidence="7" id="KW-1185">Reference proteome</keyword>
<dbReference type="Gene3D" id="1.20.1270.50">
    <property type="entry name" value="Glycoside hydrolase family 38, central domain"/>
    <property type="match status" value="1"/>
</dbReference>
<dbReference type="InterPro" id="IPR037094">
    <property type="entry name" value="Glyco_hydro_38_cen_sf"/>
</dbReference>
<dbReference type="InterPro" id="IPR011013">
    <property type="entry name" value="Gal_mutarotase_sf_dom"/>
</dbReference>
<keyword evidence="2" id="KW-0479">Metal-binding</keyword>
<dbReference type="Proteomes" id="UP001611548">
    <property type="component" value="Unassembled WGS sequence"/>
</dbReference>
<evidence type="ECO:0000259" key="5">
    <source>
        <dbReference type="SMART" id="SM00872"/>
    </source>
</evidence>
<dbReference type="Pfam" id="PF09261">
    <property type="entry name" value="Alpha-mann_mid"/>
    <property type="match status" value="1"/>
</dbReference>
<dbReference type="Gene3D" id="2.70.98.30">
    <property type="entry name" value="Golgi alpha-mannosidase II, domain 4"/>
    <property type="match status" value="1"/>
</dbReference>
<dbReference type="InterPro" id="IPR011330">
    <property type="entry name" value="Glyco_hydro/deAcase_b/a-brl"/>
</dbReference>
<organism evidence="6 7">
    <name type="scientific">Streptomyces pathocidini</name>
    <dbReference type="NCBI Taxonomy" id="1650571"/>
    <lineage>
        <taxon>Bacteria</taxon>
        <taxon>Bacillati</taxon>
        <taxon>Actinomycetota</taxon>
        <taxon>Actinomycetes</taxon>
        <taxon>Kitasatosporales</taxon>
        <taxon>Streptomycetaceae</taxon>
        <taxon>Streptomyces</taxon>
    </lineage>
</organism>
<dbReference type="InterPro" id="IPR028995">
    <property type="entry name" value="Glyco_hydro_57/38_cen_sf"/>
</dbReference>
<evidence type="ECO:0000256" key="3">
    <source>
        <dbReference type="ARBA" id="ARBA00022801"/>
    </source>
</evidence>
<keyword evidence="4" id="KW-0326">Glycosidase</keyword>
<feature type="domain" description="Glycoside hydrolase family 38 central" evidence="5">
    <location>
        <begin position="453"/>
        <end position="524"/>
    </location>
</feature>
<name>A0ABW7UIP8_9ACTN</name>
<keyword evidence="3" id="KW-0378">Hydrolase</keyword>
<dbReference type="InterPro" id="IPR015341">
    <property type="entry name" value="Glyco_hydro_38_cen"/>
</dbReference>
<accession>A0ABW7UIP8</accession>
<sequence>MESGVVITGCESLDRFTGPAGNPLQVVRVAVGRTRPAGPLTVSVEGPGVRTPHPRRTLADSAEAYAGVDAQAELASAAEGAAEGRTALESIVEVSVHTGGARPGTSLPVAARVTSADGTVLAECAFHVEVAEPGWTVHLVPHFHYDPMWWNTQAAYTAQWDAPLRPGEAQRGWEYTGVPAFTLVPMHLQHARDDPDYRFVLSELDYLKPFWDTHPEHREELRRLIDEGRLEIVGGTYNEPSTNLTCAESTVRSAVHGLGFHRRVVGGNPRTAWQLDVFGHDPAFPALMAGAGLDSAVLARGPHHQWGPMMDTWGEALRPPTAMQLPAEHEWIGPSGDGLLLHYLPAHYSAGWFSQGAESAEAATAELLALYGQLKRGAATRNVLIPMGTDFSWPHQWGLEVQHAWNRRYTWPRLTHSTPADYFAAVRAEFAARGQRPLPSTRDLNPVYTGKDVTYADVKQAHRAAENLLLEAEGFAALASALGAGDYPEAALDKAWRHVLHAAHHDAVTGTFSDQVYLDLLPGWREAHDLAAQVRDRSTRALAGRADTRVPASPEETPVRAVALTVFNSLSWERTDLLRTSADVTALGLQDPARVALRDETGAVRPVHLDSVERGADGTVVRVDLTAVVRDVPSLGHRTWWLVDGGRSMSGGWTEVPYKVPAIADDRFRLEADPARGGGLSRVTDLHSGRELITPGAVDELVLQDEYAAHPFFEEGPWHLLPKGPGTGSGERPAERVTVEHGPLGRRITATGRTGTVRWTRTSTLWEGLERVELSTRVAEFTGSDQLLRLRLPVDVPGALPVAETAAAVIGRGFAFPEVDAGADHTHAPWTLDSPCLNWFALSATARIAVHGPNGDLLAHRAVGAGEIVLPDAGLPGYGIPATEGARDGLRELVVALVRRGVTTVPTRPDGTRWGDLATDSGLPDFRLAVGGPEANAFTARLLGDAGPAYAEAVRLAQERAERDGTPQLVWVPASRPLREAWQPGADLTGARDLPVAVLAVPGQLADAHLGALADYLASAEAGPVLHTLLPVPGDGPGEAEDAEDRTVGLLVRGTPGFAVDTQGRLHNSLMRSCTGRPAGEWMDPPRRTAPDGSSFQLQHWSHVFEHALVAGSGDWRDAGLVRRGREFNTPLSAVDGPPAPGDLPSRLALLEVADEAGPAARTTVLVEAVKPTGNPSAEFASGGAPRAVRSLSVRLRETDGRTGSVRLWTPLALAGAARADLLEQPGEPLELAPGGEVAVTADGAAYATVVLGLREVPEAAGELLGQGEEEAQPLFSRYWLHNVGAAPMGGLPVTVVASPGLLHARVGGAGNADALRVAVTVASGSGEDGAKAHGRLDVRVPEGWGCDRKSADFQLTPGGHQRYEMALTPAADAEPGDYLVHFTATPDLGAPVHDAVTVVVPERRPAAAPEPPPRVTVDLSPSEVAVAPGATAEVRVRIGNELRSACSGEIFVASPWGSWDILSPRGASFTAGAGESAELRVEVAPPPTAPPGRTWFLVKAVCHGRVSYSPAVSVTVTGDDVTSGEWEGGERGGRG</sequence>
<dbReference type="InterPro" id="IPR018905">
    <property type="entry name" value="A-galactase_NEW3"/>
</dbReference>
<gene>
    <name evidence="6" type="ORF">ACH429_00170</name>
</gene>
<evidence type="ECO:0000256" key="2">
    <source>
        <dbReference type="ARBA" id="ARBA00022723"/>
    </source>
</evidence>
<dbReference type="CDD" id="cd10786">
    <property type="entry name" value="GH38N_AMII_like"/>
    <property type="match status" value="1"/>
</dbReference>
<evidence type="ECO:0000313" key="7">
    <source>
        <dbReference type="Proteomes" id="UP001611548"/>
    </source>
</evidence>
<dbReference type="SUPFAM" id="SSF74650">
    <property type="entry name" value="Galactose mutarotase-like"/>
    <property type="match status" value="1"/>
</dbReference>
<dbReference type="Pfam" id="PF01074">
    <property type="entry name" value="Glyco_hydro_38N"/>
    <property type="match status" value="1"/>
</dbReference>
<dbReference type="PANTHER" id="PTHR46017">
    <property type="entry name" value="ALPHA-MANNOSIDASE 2C1"/>
    <property type="match status" value="1"/>
</dbReference>
<dbReference type="SUPFAM" id="SSF88688">
    <property type="entry name" value="Families 57/38 glycoside transferase middle domain"/>
    <property type="match status" value="1"/>
</dbReference>
<evidence type="ECO:0000313" key="6">
    <source>
        <dbReference type="EMBL" id="MFI1962554.1"/>
    </source>
</evidence>
<reference evidence="6 7" key="1">
    <citation type="submission" date="2024-10" db="EMBL/GenBank/DDBJ databases">
        <title>The Natural Products Discovery Center: Release of the First 8490 Sequenced Strains for Exploring Actinobacteria Biosynthetic Diversity.</title>
        <authorList>
            <person name="Kalkreuter E."/>
            <person name="Kautsar S.A."/>
            <person name="Yang D."/>
            <person name="Bader C.D."/>
            <person name="Teijaro C.N."/>
            <person name="Fluegel L."/>
            <person name="Davis C.M."/>
            <person name="Simpson J.R."/>
            <person name="Lauterbach L."/>
            <person name="Steele A.D."/>
            <person name="Gui C."/>
            <person name="Meng S."/>
            <person name="Li G."/>
            <person name="Viehrig K."/>
            <person name="Ye F."/>
            <person name="Su P."/>
            <person name="Kiefer A.F."/>
            <person name="Nichols A."/>
            <person name="Cepeda A.J."/>
            <person name="Yan W."/>
            <person name="Fan B."/>
            <person name="Jiang Y."/>
            <person name="Adhikari A."/>
            <person name="Zheng C.-J."/>
            <person name="Schuster L."/>
            <person name="Cowan T.M."/>
            <person name="Smanski M.J."/>
            <person name="Chevrette M.G."/>
            <person name="De Carvalho L.P.S."/>
            <person name="Shen B."/>
        </authorList>
    </citation>
    <scope>NUCLEOTIDE SEQUENCE [LARGE SCALE GENOMIC DNA]</scope>
    <source>
        <strain evidence="6 7">NPDC020327</strain>
    </source>
</reference>
<evidence type="ECO:0000256" key="1">
    <source>
        <dbReference type="ARBA" id="ARBA00009792"/>
    </source>
</evidence>
<comment type="similarity">
    <text evidence="1">Belongs to the glycosyl hydrolase 38 family.</text>
</comment>
<dbReference type="Pfam" id="PF10633">
    <property type="entry name" value="NPCBM_assoc"/>
    <property type="match status" value="1"/>
</dbReference>
<protein>
    <submittedName>
        <fullName evidence="6">NEW3 domain-containing protein</fullName>
    </submittedName>
</protein>
<dbReference type="InterPro" id="IPR000602">
    <property type="entry name" value="Glyco_hydro_38_N"/>
</dbReference>